<keyword evidence="4" id="KW-0808">Transferase</keyword>
<dbReference type="Gene3D" id="3.30.565.10">
    <property type="entry name" value="Histidine kinase-like ATPase, C-terminal domain"/>
    <property type="match status" value="1"/>
</dbReference>
<dbReference type="AlphaFoldDB" id="A0A2P4NUB0"/>
<dbReference type="Pfam" id="PF13426">
    <property type="entry name" value="PAS_9"/>
    <property type="match status" value="1"/>
</dbReference>
<evidence type="ECO:0000256" key="3">
    <source>
        <dbReference type="ARBA" id="ARBA00022553"/>
    </source>
</evidence>
<evidence type="ECO:0000259" key="8">
    <source>
        <dbReference type="PROSITE" id="PS50109"/>
    </source>
</evidence>
<dbReference type="InterPro" id="IPR001789">
    <property type="entry name" value="Sig_transdc_resp-reg_receiver"/>
</dbReference>
<dbReference type="SUPFAM" id="SSF55785">
    <property type="entry name" value="PYP-like sensor domain (PAS domain)"/>
    <property type="match status" value="2"/>
</dbReference>
<dbReference type="PANTHER" id="PTHR43304:SF1">
    <property type="entry name" value="PAC DOMAIN-CONTAINING PROTEIN"/>
    <property type="match status" value="1"/>
</dbReference>
<dbReference type="Gene3D" id="3.40.50.2300">
    <property type="match status" value="1"/>
</dbReference>
<dbReference type="InterPro" id="IPR000700">
    <property type="entry name" value="PAS-assoc_C"/>
</dbReference>
<dbReference type="InterPro" id="IPR004358">
    <property type="entry name" value="Sig_transdc_His_kin-like_C"/>
</dbReference>
<evidence type="ECO:0000259" key="10">
    <source>
        <dbReference type="PROSITE" id="PS50112"/>
    </source>
</evidence>
<dbReference type="InterPro" id="IPR000014">
    <property type="entry name" value="PAS"/>
</dbReference>
<comment type="catalytic activity">
    <reaction evidence="1">
        <text>ATP + protein L-histidine = ADP + protein N-phospho-L-histidine.</text>
        <dbReference type="EC" id="2.7.13.3"/>
    </reaction>
</comment>
<dbReference type="SMART" id="SM00388">
    <property type="entry name" value="HisKA"/>
    <property type="match status" value="1"/>
</dbReference>
<feature type="domain" description="PAS" evidence="10">
    <location>
        <begin position="164"/>
        <end position="213"/>
    </location>
</feature>
<dbReference type="SMART" id="SM00387">
    <property type="entry name" value="HATPase_c"/>
    <property type="match status" value="1"/>
</dbReference>
<dbReference type="CDD" id="cd00156">
    <property type="entry name" value="REC"/>
    <property type="match status" value="1"/>
</dbReference>
<evidence type="ECO:0000256" key="5">
    <source>
        <dbReference type="ARBA" id="ARBA00022777"/>
    </source>
</evidence>
<feature type="domain" description="Histidine kinase" evidence="8">
    <location>
        <begin position="414"/>
        <end position="636"/>
    </location>
</feature>
<dbReference type="PRINTS" id="PR00344">
    <property type="entry name" value="BCTRLSENSOR"/>
</dbReference>
<dbReference type="EC" id="2.7.13.3" evidence="2"/>
<dbReference type="InterPro" id="IPR005467">
    <property type="entry name" value="His_kinase_dom"/>
</dbReference>
<dbReference type="InterPro" id="IPR035965">
    <property type="entry name" value="PAS-like_dom_sf"/>
</dbReference>
<dbReference type="CDD" id="cd00130">
    <property type="entry name" value="PAS"/>
    <property type="match status" value="2"/>
</dbReference>
<dbReference type="InterPro" id="IPR013655">
    <property type="entry name" value="PAS_fold_3"/>
</dbReference>
<dbReference type="SUPFAM" id="SSF47384">
    <property type="entry name" value="Homodimeric domain of signal transducing histidine kinase"/>
    <property type="match status" value="1"/>
</dbReference>
<name>A0A2P4NUB0_9EURY</name>
<dbReference type="Pfam" id="PF00512">
    <property type="entry name" value="HisKA"/>
    <property type="match status" value="1"/>
</dbReference>
<dbReference type="Gene3D" id="1.10.287.130">
    <property type="match status" value="1"/>
</dbReference>
<dbReference type="CDD" id="cd00075">
    <property type="entry name" value="HATPase"/>
    <property type="match status" value="1"/>
</dbReference>
<dbReference type="OrthoDB" id="8127at2157"/>
<keyword evidence="13" id="KW-1185">Reference proteome</keyword>
<feature type="region of interest" description="Disordered" evidence="7">
    <location>
        <begin position="526"/>
        <end position="555"/>
    </location>
</feature>
<comment type="caution">
    <text evidence="6">Lacks conserved residue(s) required for the propagation of feature annotation.</text>
</comment>
<feature type="domain" description="PAS" evidence="10">
    <location>
        <begin position="268"/>
        <end position="341"/>
    </location>
</feature>
<organism evidence="12 13">
    <name type="scientific">Haloferax marisrubri</name>
    <dbReference type="NCBI Taxonomy" id="1544719"/>
    <lineage>
        <taxon>Archaea</taxon>
        <taxon>Methanobacteriati</taxon>
        <taxon>Methanobacteriota</taxon>
        <taxon>Stenosarchaea group</taxon>
        <taxon>Halobacteria</taxon>
        <taxon>Halobacteriales</taxon>
        <taxon>Haloferacaceae</taxon>
        <taxon>Haloferax</taxon>
    </lineage>
</organism>
<comment type="caution">
    <text evidence="12">The sequence shown here is derived from an EMBL/GenBank/DDBJ whole genome shotgun (WGS) entry which is preliminary data.</text>
</comment>
<dbReference type="PROSITE" id="PS50112">
    <property type="entry name" value="PAS"/>
    <property type="match status" value="2"/>
</dbReference>
<dbReference type="NCBIfam" id="TIGR00229">
    <property type="entry name" value="sensory_box"/>
    <property type="match status" value="2"/>
</dbReference>
<accession>A0A2P4NUB0</accession>
<dbReference type="PROSITE" id="PS50110">
    <property type="entry name" value="RESPONSE_REGULATORY"/>
    <property type="match status" value="1"/>
</dbReference>
<dbReference type="SMART" id="SM00448">
    <property type="entry name" value="REC"/>
    <property type="match status" value="1"/>
</dbReference>
<dbReference type="SMART" id="SM00086">
    <property type="entry name" value="PAC"/>
    <property type="match status" value="2"/>
</dbReference>
<evidence type="ECO:0000256" key="7">
    <source>
        <dbReference type="SAM" id="MobiDB-lite"/>
    </source>
</evidence>
<dbReference type="SUPFAM" id="SSF55874">
    <property type="entry name" value="ATPase domain of HSP90 chaperone/DNA topoisomerase II/histidine kinase"/>
    <property type="match status" value="1"/>
</dbReference>
<evidence type="ECO:0000256" key="4">
    <source>
        <dbReference type="ARBA" id="ARBA00022679"/>
    </source>
</evidence>
<dbReference type="GO" id="GO:0000155">
    <property type="term" value="F:phosphorelay sensor kinase activity"/>
    <property type="evidence" value="ECO:0007669"/>
    <property type="project" value="InterPro"/>
</dbReference>
<protein>
    <recommendedName>
        <fullName evidence="2">histidine kinase</fullName>
        <ecNumber evidence="2">2.7.13.3</ecNumber>
    </recommendedName>
</protein>
<dbReference type="Pfam" id="PF00072">
    <property type="entry name" value="Response_reg"/>
    <property type="match status" value="1"/>
</dbReference>
<gene>
    <name evidence="12" type="ORF">AUR65_002655</name>
</gene>
<dbReference type="EMBL" id="LOPW02000004">
    <property type="protein sequence ID" value="POG56745.1"/>
    <property type="molecule type" value="Genomic_DNA"/>
</dbReference>
<dbReference type="SMART" id="SM00091">
    <property type="entry name" value="PAS"/>
    <property type="match status" value="2"/>
</dbReference>
<dbReference type="PANTHER" id="PTHR43304">
    <property type="entry name" value="PHYTOCHROME-LIKE PROTEIN CPH1"/>
    <property type="match status" value="1"/>
</dbReference>
<dbReference type="InterPro" id="IPR052162">
    <property type="entry name" value="Sensor_kinase/Photoreceptor"/>
</dbReference>
<keyword evidence="5 12" id="KW-0418">Kinase</keyword>
<evidence type="ECO:0000256" key="2">
    <source>
        <dbReference type="ARBA" id="ARBA00012438"/>
    </source>
</evidence>
<dbReference type="InterPro" id="IPR011006">
    <property type="entry name" value="CheY-like_superfamily"/>
</dbReference>
<evidence type="ECO:0000313" key="12">
    <source>
        <dbReference type="EMBL" id="POG56745.1"/>
    </source>
</evidence>
<dbReference type="Gene3D" id="3.30.450.20">
    <property type="entry name" value="PAS domain"/>
    <property type="match status" value="2"/>
</dbReference>
<dbReference type="Proteomes" id="UP000053621">
    <property type="component" value="Unassembled WGS sequence"/>
</dbReference>
<dbReference type="InterPro" id="IPR003594">
    <property type="entry name" value="HATPase_dom"/>
</dbReference>
<reference evidence="12" key="1">
    <citation type="submission" date="2017-08" db="EMBL/GenBank/DDBJ databases">
        <title>Haloferax marisrubri sp. nov., isolated from the Discovery deep brine-seawater interface in the Red Sea.</title>
        <authorList>
            <person name="Zhang G."/>
            <person name="Stingl U."/>
        </authorList>
    </citation>
    <scope>NUCLEOTIDE SEQUENCE [LARGE SCALE GENOMIC DNA]</scope>
    <source>
        <strain evidence="12">SB3</strain>
    </source>
</reference>
<dbReference type="RefSeq" id="WP_058568252.1">
    <property type="nucleotide sequence ID" value="NZ_LOPW02000004.1"/>
</dbReference>
<keyword evidence="3" id="KW-0597">Phosphoprotein</keyword>
<dbReference type="SUPFAM" id="SSF52172">
    <property type="entry name" value="CheY-like"/>
    <property type="match status" value="1"/>
</dbReference>
<evidence type="ECO:0000313" key="13">
    <source>
        <dbReference type="Proteomes" id="UP000053621"/>
    </source>
</evidence>
<feature type="domain" description="Response regulatory" evidence="9">
    <location>
        <begin position="14"/>
        <end position="129"/>
    </location>
</feature>
<evidence type="ECO:0000259" key="9">
    <source>
        <dbReference type="PROSITE" id="PS50110"/>
    </source>
</evidence>
<dbReference type="InterPro" id="IPR036097">
    <property type="entry name" value="HisK_dim/P_sf"/>
</dbReference>
<proteinExistence type="predicted"/>
<dbReference type="CDD" id="cd00082">
    <property type="entry name" value="HisKA"/>
    <property type="match status" value="1"/>
</dbReference>
<dbReference type="Pfam" id="PF02518">
    <property type="entry name" value="HATPase_c"/>
    <property type="match status" value="1"/>
</dbReference>
<dbReference type="PROSITE" id="PS50109">
    <property type="entry name" value="HIS_KIN"/>
    <property type="match status" value="1"/>
</dbReference>
<dbReference type="InterPro" id="IPR001610">
    <property type="entry name" value="PAC"/>
</dbReference>
<evidence type="ECO:0000259" key="11">
    <source>
        <dbReference type="PROSITE" id="PS50113"/>
    </source>
</evidence>
<sequence length="642" mass="71110">MSLGPVVHAEGLTRVLLVDDDPETSAETVSALDGCDSLDVAAVADPLAALEAHAESPFDCIVTELEFDGTAGFDTLLRVRESPNPPPVILFTRLDSEDVVREAFAAGVADVVDKRPTDVQLTVLAHRISNAVVAARQSTELDELYAWLQVIAEQSLVGLYVIRDGRIEFVNEYLSNLLGYDTDEIVGRPITDFIVEEDRAIVDESLRNRDHGSVESMSYTVRVSDRTGELTTLEITGQRAVVDGEPVVVGTAMDVTARLESERLLRRSERLTRQIISSLPDMVFISEPTEFDVVYINDQFENIWRRDVSYLYENPRSFLDLVHVDDRDQLRRAIDEMFTDIRDGVVDEQYEFEFRFIPEGSENIRWANARAVPLLDENGDVTNILGVMSDLTERISHERELAQQNARLDAFARVLSHDIRGPLAVAQGRLELARELDDDNHLDHVERAHRRITDLVEDVLSLARDERSVLDAEEVPLADAAATAWEMCSSNAGDVCCEIGELPVVEADESRTTRLFENLFRNALQHAHRPRGDGSDDGGEPRDSRTPSDREGDGELVIRVGALPSHRGFFVEDNGPGIPASIRDHIFDSGFSTKDGDGNGLGLGIVRQIVDSHGWIIRVADSASGARFEVLFDPVGEAGTSD</sequence>
<dbReference type="InterPro" id="IPR036890">
    <property type="entry name" value="HATPase_C_sf"/>
</dbReference>
<feature type="domain" description="PAC" evidence="11">
    <location>
        <begin position="350"/>
        <end position="403"/>
    </location>
</feature>
<evidence type="ECO:0000256" key="6">
    <source>
        <dbReference type="PROSITE-ProRule" id="PRU00169"/>
    </source>
</evidence>
<feature type="compositionally biased region" description="Basic and acidic residues" evidence="7">
    <location>
        <begin position="530"/>
        <end position="553"/>
    </location>
</feature>
<dbReference type="Pfam" id="PF08447">
    <property type="entry name" value="PAS_3"/>
    <property type="match status" value="1"/>
</dbReference>
<dbReference type="InterPro" id="IPR003661">
    <property type="entry name" value="HisK_dim/P_dom"/>
</dbReference>
<evidence type="ECO:0000256" key="1">
    <source>
        <dbReference type="ARBA" id="ARBA00000085"/>
    </source>
</evidence>
<dbReference type="PROSITE" id="PS50113">
    <property type="entry name" value="PAC"/>
    <property type="match status" value="1"/>
</dbReference>